<evidence type="ECO:0000313" key="3">
    <source>
        <dbReference type="EMBL" id="MBB6049392.1"/>
    </source>
</evidence>
<dbReference type="RefSeq" id="WP_184193000.1">
    <property type="nucleotide sequence ID" value="NZ_JACHGW010000001.1"/>
</dbReference>
<dbReference type="PRINTS" id="PR01543">
    <property type="entry name" value="ANATRNSFRASE"/>
</dbReference>
<dbReference type="EMBL" id="JACHGW010000001">
    <property type="protein sequence ID" value="MBB6049392.1"/>
    <property type="molecule type" value="Genomic_DNA"/>
</dbReference>
<name>A0A7W9SMJ1_ARMRO</name>
<organism evidence="3 4">
    <name type="scientific">Armatimonas rosea</name>
    <dbReference type="NCBI Taxonomy" id="685828"/>
    <lineage>
        <taxon>Bacteria</taxon>
        <taxon>Bacillati</taxon>
        <taxon>Armatimonadota</taxon>
        <taxon>Armatimonadia</taxon>
        <taxon>Armatimonadales</taxon>
        <taxon>Armatimonadaceae</taxon>
        <taxon>Armatimonas</taxon>
    </lineage>
</organism>
<dbReference type="EC" id="2.3.1.118" evidence="3"/>
<keyword evidence="3" id="KW-0808">Transferase</keyword>
<dbReference type="InterPro" id="IPR001447">
    <property type="entry name" value="Arylamine_N-AcTrfase"/>
</dbReference>
<dbReference type="PANTHER" id="PTHR11786:SF0">
    <property type="entry name" value="ARYLAMINE N-ACETYLTRANSFERASE 4-RELATED"/>
    <property type="match status" value="1"/>
</dbReference>
<gene>
    <name evidence="3" type="ORF">HNQ39_001154</name>
</gene>
<dbReference type="GO" id="GO:0046990">
    <property type="term" value="F:N-hydroxyarylamine O-acetyltransferase activity"/>
    <property type="evidence" value="ECO:0007669"/>
    <property type="project" value="UniProtKB-EC"/>
</dbReference>
<sequence>MPEFDLDAYLARIGYDGPRTVCGETLAALQLAHATHIPFENLDVLLGQRIALDSESLQAKLVTARRGGYCFEQNTLLLHALESLGFTVTRLLARVRYRSVTLRPRTHLLLRVELEGTVWLVDVGFGSEGLLQPLPLVEGQPQTHGDWHYRLLREGTTWVLQSISNTGWKDLYAFTDELSYGIDVEVASHYTSTHPDTIFKKVLTVQLPGLTQRTYLRNHELVTETATSTTTQPLTEPELLPLLTERFGLSLPEEVIHRLWITCG</sequence>
<dbReference type="PANTHER" id="PTHR11786">
    <property type="entry name" value="N-HYDROXYARYLAMINE O-ACETYLTRANSFERASE"/>
    <property type="match status" value="1"/>
</dbReference>
<comment type="caution">
    <text evidence="3">The sequence shown here is derived from an EMBL/GenBank/DDBJ whole genome shotgun (WGS) entry which is preliminary data.</text>
</comment>
<evidence type="ECO:0000313" key="4">
    <source>
        <dbReference type="Proteomes" id="UP000520814"/>
    </source>
</evidence>
<dbReference type="InterPro" id="IPR038765">
    <property type="entry name" value="Papain-like_cys_pep_sf"/>
</dbReference>
<evidence type="ECO:0000256" key="1">
    <source>
        <dbReference type="ARBA" id="ARBA00006547"/>
    </source>
</evidence>
<dbReference type="Proteomes" id="UP000520814">
    <property type="component" value="Unassembled WGS sequence"/>
</dbReference>
<dbReference type="Gene3D" id="2.40.128.150">
    <property type="entry name" value="Cysteine proteinases"/>
    <property type="match status" value="1"/>
</dbReference>
<keyword evidence="3" id="KW-0012">Acyltransferase</keyword>
<protein>
    <submittedName>
        <fullName evidence="3">N-hydroxyarylamine O-acetyltransferase</fullName>
        <ecNumber evidence="3">2.3.1.118</ecNumber>
    </submittedName>
</protein>
<proteinExistence type="inferred from homology"/>
<dbReference type="AlphaFoldDB" id="A0A7W9SMJ1"/>
<accession>A0A7W9SMJ1</accession>
<dbReference type="SUPFAM" id="SSF54001">
    <property type="entry name" value="Cysteine proteinases"/>
    <property type="match status" value="1"/>
</dbReference>
<dbReference type="Pfam" id="PF00797">
    <property type="entry name" value="Acetyltransf_2"/>
    <property type="match status" value="1"/>
</dbReference>
<keyword evidence="4" id="KW-1185">Reference proteome</keyword>
<dbReference type="Gene3D" id="3.30.2140.10">
    <property type="entry name" value="Arylamine N-acetyltransferase"/>
    <property type="match status" value="1"/>
</dbReference>
<reference evidence="3 4" key="1">
    <citation type="submission" date="2020-08" db="EMBL/GenBank/DDBJ databases">
        <title>Genomic Encyclopedia of Type Strains, Phase IV (KMG-IV): sequencing the most valuable type-strain genomes for metagenomic binning, comparative biology and taxonomic classification.</title>
        <authorList>
            <person name="Goeker M."/>
        </authorList>
    </citation>
    <scope>NUCLEOTIDE SEQUENCE [LARGE SCALE GENOMIC DNA]</scope>
    <source>
        <strain evidence="3 4">DSM 23562</strain>
    </source>
</reference>
<evidence type="ECO:0000256" key="2">
    <source>
        <dbReference type="RuleBase" id="RU003452"/>
    </source>
</evidence>
<comment type="similarity">
    <text evidence="1 2">Belongs to the arylamine N-acetyltransferase family.</text>
</comment>